<dbReference type="Proteomes" id="UP000499080">
    <property type="component" value="Unassembled WGS sequence"/>
</dbReference>
<evidence type="ECO:0000313" key="1">
    <source>
        <dbReference type="EMBL" id="GBM58994.1"/>
    </source>
</evidence>
<proteinExistence type="predicted"/>
<accession>A0A4Y2H3V2</accession>
<name>A0A4Y2H3V2_ARAVE</name>
<keyword evidence="2" id="KW-1185">Reference proteome</keyword>
<dbReference type="AlphaFoldDB" id="A0A4Y2H3V2"/>
<evidence type="ECO:0000313" key="2">
    <source>
        <dbReference type="Proteomes" id="UP000499080"/>
    </source>
</evidence>
<dbReference type="EMBL" id="BGPR01001661">
    <property type="protein sequence ID" value="GBM58994.1"/>
    <property type="molecule type" value="Genomic_DNA"/>
</dbReference>
<protein>
    <submittedName>
        <fullName evidence="1">Uncharacterized protein</fullName>
    </submittedName>
</protein>
<reference evidence="1 2" key="1">
    <citation type="journal article" date="2019" name="Sci. Rep.">
        <title>Orb-weaving spider Araneus ventricosus genome elucidates the spidroin gene catalogue.</title>
        <authorList>
            <person name="Kono N."/>
            <person name="Nakamura H."/>
            <person name="Ohtoshi R."/>
            <person name="Moran D.A.P."/>
            <person name="Shinohara A."/>
            <person name="Yoshida Y."/>
            <person name="Fujiwara M."/>
            <person name="Mori M."/>
            <person name="Tomita M."/>
            <person name="Arakawa K."/>
        </authorList>
    </citation>
    <scope>NUCLEOTIDE SEQUENCE [LARGE SCALE GENOMIC DNA]</scope>
</reference>
<organism evidence="1 2">
    <name type="scientific">Araneus ventricosus</name>
    <name type="common">Orbweaver spider</name>
    <name type="synonym">Epeira ventricosa</name>
    <dbReference type="NCBI Taxonomy" id="182803"/>
    <lineage>
        <taxon>Eukaryota</taxon>
        <taxon>Metazoa</taxon>
        <taxon>Ecdysozoa</taxon>
        <taxon>Arthropoda</taxon>
        <taxon>Chelicerata</taxon>
        <taxon>Arachnida</taxon>
        <taxon>Araneae</taxon>
        <taxon>Araneomorphae</taxon>
        <taxon>Entelegynae</taxon>
        <taxon>Araneoidea</taxon>
        <taxon>Araneidae</taxon>
        <taxon>Araneus</taxon>
    </lineage>
</organism>
<sequence>MSTFEPATYSQIAKKASLKGFGNLVVRKGKELSQRFTRQGLNISARQYRLSSGYNAARRKVFDDNCQKKQTKNDNNPALITVKIHGYHIFETNDVQIAGRV</sequence>
<comment type="caution">
    <text evidence="1">The sequence shown here is derived from an EMBL/GenBank/DDBJ whole genome shotgun (WGS) entry which is preliminary data.</text>
</comment>
<gene>
    <name evidence="1" type="ORF">AVEN_145288_1</name>
</gene>